<dbReference type="InterPro" id="IPR023772">
    <property type="entry name" value="DNA-bd_HTH_TetR-type_CS"/>
</dbReference>
<name>A0A5K7Z0W6_9BACT</name>
<evidence type="ECO:0000313" key="4">
    <source>
        <dbReference type="EMBL" id="BBO72124.1"/>
    </source>
</evidence>
<dbReference type="SUPFAM" id="SSF48498">
    <property type="entry name" value="Tetracyclin repressor-like, C-terminal domain"/>
    <property type="match status" value="1"/>
</dbReference>
<reference evidence="4 5" key="1">
    <citation type="submission" date="2019-11" db="EMBL/GenBank/DDBJ databases">
        <title>Comparative genomics of hydrocarbon-degrading Desulfosarcina strains.</title>
        <authorList>
            <person name="Watanabe M."/>
            <person name="Kojima H."/>
            <person name="Fukui M."/>
        </authorList>
    </citation>
    <scope>NUCLEOTIDE SEQUENCE [LARGE SCALE GENOMIC DNA]</scope>
    <source>
        <strain evidence="4 5">PL12</strain>
    </source>
</reference>
<dbReference type="GO" id="GO:0000976">
    <property type="term" value="F:transcription cis-regulatory region binding"/>
    <property type="evidence" value="ECO:0007669"/>
    <property type="project" value="TreeGrafter"/>
</dbReference>
<dbReference type="Gene3D" id="1.10.10.60">
    <property type="entry name" value="Homeodomain-like"/>
    <property type="match status" value="1"/>
</dbReference>
<dbReference type="PANTHER" id="PTHR30055:SF226">
    <property type="entry name" value="HTH-TYPE TRANSCRIPTIONAL REGULATOR PKSA"/>
    <property type="match status" value="1"/>
</dbReference>
<evidence type="ECO:0000259" key="3">
    <source>
        <dbReference type="PROSITE" id="PS50977"/>
    </source>
</evidence>
<dbReference type="GO" id="GO:0003700">
    <property type="term" value="F:DNA-binding transcription factor activity"/>
    <property type="evidence" value="ECO:0007669"/>
    <property type="project" value="TreeGrafter"/>
</dbReference>
<keyword evidence="5" id="KW-1185">Reference proteome</keyword>
<sequence>MAPPSDDKPVKEKIIDAAGNVFGQMGYKAATIREICRAAGVNVASINYYFGGKQGLYRTVVTDLLSRTFDRYPIDEGIGIHASLEDRLRAFIRGALQRLLSPDGLSGYPGKGQLIARELADPSPFMDDLVDQFIRPTAAVLSTIISEMLGPGATVRDIMRCQISVIGQCFHYAMARPIVTRLVALDFSKADIIDELTGHITRFSLAGIESVRQSRVSTPPAQVDEPRMEGKSK</sequence>
<dbReference type="PANTHER" id="PTHR30055">
    <property type="entry name" value="HTH-TYPE TRANSCRIPTIONAL REGULATOR RUTR"/>
    <property type="match status" value="1"/>
</dbReference>
<dbReference type="SUPFAM" id="SSF46689">
    <property type="entry name" value="Homeodomain-like"/>
    <property type="match status" value="1"/>
</dbReference>
<dbReference type="AlphaFoldDB" id="A0A5K7Z0W6"/>
<keyword evidence="1 2" id="KW-0238">DNA-binding</keyword>
<evidence type="ECO:0000256" key="2">
    <source>
        <dbReference type="PROSITE-ProRule" id="PRU00335"/>
    </source>
</evidence>
<gene>
    <name evidence="4" type="ORF">DSCA_60540</name>
</gene>
<dbReference type="PROSITE" id="PS50977">
    <property type="entry name" value="HTH_TETR_2"/>
    <property type="match status" value="1"/>
</dbReference>
<evidence type="ECO:0000256" key="1">
    <source>
        <dbReference type="ARBA" id="ARBA00023125"/>
    </source>
</evidence>
<organism evidence="4 5">
    <name type="scientific">Desulfosarcina alkanivorans</name>
    <dbReference type="NCBI Taxonomy" id="571177"/>
    <lineage>
        <taxon>Bacteria</taxon>
        <taxon>Pseudomonadati</taxon>
        <taxon>Thermodesulfobacteriota</taxon>
        <taxon>Desulfobacteria</taxon>
        <taxon>Desulfobacterales</taxon>
        <taxon>Desulfosarcinaceae</taxon>
        <taxon>Desulfosarcina</taxon>
    </lineage>
</organism>
<accession>A0A5K7Z0W6</accession>
<dbReference type="InterPro" id="IPR001647">
    <property type="entry name" value="HTH_TetR"/>
</dbReference>
<dbReference type="Pfam" id="PF00440">
    <property type="entry name" value="TetR_N"/>
    <property type="match status" value="1"/>
</dbReference>
<dbReference type="Proteomes" id="UP000427906">
    <property type="component" value="Chromosome"/>
</dbReference>
<dbReference type="PRINTS" id="PR00455">
    <property type="entry name" value="HTHTETR"/>
</dbReference>
<dbReference type="EMBL" id="AP021874">
    <property type="protein sequence ID" value="BBO72124.1"/>
    <property type="molecule type" value="Genomic_DNA"/>
</dbReference>
<feature type="DNA-binding region" description="H-T-H motif" evidence="2">
    <location>
        <begin position="31"/>
        <end position="50"/>
    </location>
</feature>
<dbReference type="InterPro" id="IPR036271">
    <property type="entry name" value="Tet_transcr_reg_TetR-rel_C_sf"/>
</dbReference>
<evidence type="ECO:0000313" key="5">
    <source>
        <dbReference type="Proteomes" id="UP000427906"/>
    </source>
</evidence>
<dbReference type="InterPro" id="IPR050109">
    <property type="entry name" value="HTH-type_TetR-like_transc_reg"/>
</dbReference>
<dbReference type="InterPro" id="IPR015292">
    <property type="entry name" value="Tscrpt_reg_YbiH_C"/>
</dbReference>
<dbReference type="RefSeq" id="WP_155319877.1">
    <property type="nucleotide sequence ID" value="NZ_AP021874.1"/>
</dbReference>
<protein>
    <submittedName>
        <fullName evidence="4">TetR family transcriptional regulator</fullName>
    </submittedName>
</protein>
<dbReference type="Pfam" id="PF09209">
    <property type="entry name" value="CecR_C"/>
    <property type="match status" value="1"/>
</dbReference>
<feature type="domain" description="HTH tetR-type" evidence="3">
    <location>
        <begin position="8"/>
        <end position="68"/>
    </location>
</feature>
<dbReference type="InterPro" id="IPR009057">
    <property type="entry name" value="Homeodomain-like_sf"/>
</dbReference>
<dbReference type="OrthoDB" id="9790413at2"/>
<proteinExistence type="predicted"/>
<dbReference type="KEGG" id="dalk:DSCA_60540"/>
<dbReference type="PROSITE" id="PS01081">
    <property type="entry name" value="HTH_TETR_1"/>
    <property type="match status" value="1"/>
</dbReference>
<dbReference type="Gene3D" id="1.10.357.10">
    <property type="entry name" value="Tetracycline Repressor, domain 2"/>
    <property type="match status" value="1"/>
</dbReference>